<evidence type="ECO:0000313" key="9">
    <source>
        <dbReference type="EMBL" id="KAJ6309450.1"/>
    </source>
</evidence>
<keyword evidence="4" id="KW-0469">Meiosis</keyword>
<protein>
    <recommendedName>
        <fullName evidence="6">DNA 3'-5' helicase</fullName>
        <ecNumber evidence="6">5.6.2.4</ecNumber>
    </recommendedName>
</protein>
<dbReference type="SMART" id="SM00487">
    <property type="entry name" value="DEXDc"/>
    <property type="match status" value="1"/>
</dbReference>
<dbReference type="EMBL" id="JAPFFI010000026">
    <property type="protein sequence ID" value="KAJ6309450.1"/>
    <property type="molecule type" value="Genomic_DNA"/>
</dbReference>
<dbReference type="Pfam" id="PF23445">
    <property type="entry name" value="WHD_SNRNP200"/>
    <property type="match status" value="1"/>
</dbReference>
<dbReference type="Gene3D" id="1.10.10.10">
    <property type="entry name" value="Winged helix-like DNA-binding domain superfamily/Winged helix DNA-binding domain"/>
    <property type="match status" value="1"/>
</dbReference>
<dbReference type="InterPro" id="IPR057842">
    <property type="entry name" value="WH_MER3"/>
</dbReference>
<keyword evidence="1" id="KW-0378">Hydrolase</keyword>
<evidence type="ECO:0000256" key="4">
    <source>
        <dbReference type="ARBA" id="ARBA00023254"/>
    </source>
</evidence>
<dbReference type="InterPro" id="IPR052247">
    <property type="entry name" value="Meiotic_Crossover_Helicase"/>
</dbReference>
<keyword evidence="2" id="KW-0067">ATP-binding</keyword>
<dbReference type="PANTHER" id="PTHR47835">
    <property type="entry name" value="HFM1, ATP DEPENDENT DNA HELICASE HOMOLOG"/>
    <property type="match status" value="1"/>
</dbReference>
<organism evidence="9 10">
    <name type="scientific">Salix suchowensis</name>
    <dbReference type="NCBI Taxonomy" id="1278906"/>
    <lineage>
        <taxon>Eukaryota</taxon>
        <taxon>Viridiplantae</taxon>
        <taxon>Streptophyta</taxon>
        <taxon>Embryophyta</taxon>
        <taxon>Tracheophyta</taxon>
        <taxon>Spermatophyta</taxon>
        <taxon>Magnoliopsida</taxon>
        <taxon>eudicotyledons</taxon>
        <taxon>Gunneridae</taxon>
        <taxon>Pentapetalae</taxon>
        <taxon>rosids</taxon>
        <taxon>fabids</taxon>
        <taxon>Malpighiales</taxon>
        <taxon>Salicaceae</taxon>
        <taxon>Saliceae</taxon>
        <taxon>Salix</taxon>
    </lineage>
</organism>
<dbReference type="Pfam" id="PF00270">
    <property type="entry name" value="DEAD"/>
    <property type="match status" value="1"/>
</dbReference>
<evidence type="ECO:0000259" key="8">
    <source>
        <dbReference type="PROSITE" id="PS51192"/>
    </source>
</evidence>
<dbReference type="Gene3D" id="1.10.3380.10">
    <property type="entry name" value="Sec63 N-terminal domain-like domain"/>
    <property type="match status" value="1"/>
</dbReference>
<keyword evidence="2" id="KW-0347">Helicase</keyword>
<feature type="domain" description="Helicase ATP-binding" evidence="8">
    <location>
        <begin position="1"/>
        <end position="186"/>
    </location>
</feature>
<reference evidence="9" key="1">
    <citation type="submission" date="2022-10" db="EMBL/GenBank/DDBJ databases">
        <authorList>
            <person name="Hyden B.L."/>
            <person name="Feng K."/>
            <person name="Yates T."/>
            <person name="Jawdy S."/>
            <person name="Smart L.B."/>
            <person name="Muchero W."/>
        </authorList>
    </citation>
    <scope>NUCLEOTIDE SEQUENCE</scope>
    <source>
        <tissue evidence="9">Shoot tip</tissue>
    </source>
</reference>
<evidence type="ECO:0000256" key="7">
    <source>
        <dbReference type="ARBA" id="ARBA00048988"/>
    </source>
</evidence>
<evidence type="ECO:0000256" key="6">
    <source>
        <dbReference type="ARBA" id="ARBA00034808"/>
    </source>
</evidence>
<dbReference type="Proteomes" id="UP001141253">
    <property type="component" value="Unassembled WGS sequence"/>
</dbReference>
<dbReference type="InterPro" id="IPR036388">
    <property type="entry name" value="WH-like_DNA-bd_sf"/>
</dbReference>
<evidence type="ECO:0000256" key="1">
    <source>
        <dbReference type="ARBA" id="ARBA00022801"/>
    </source>
</evidence>
<dbReference type="SUPFAM" id="SSF158702">
    <property type="entry name" value="Sec63 N-terminal domain-like"/>
    <property type="match status" value="1"/>
</dbReference>
<evidence type="ECO:0000313" key="10">
    <source>
        <dbReference type="Proteomes" id="UP001141253"/>
    </source>
</evidence>
<comment type="catalytic activity">
    <reaction evidence="7">
        <text>ATP + H2O = ADP + phosphate + H(+)</text>
        <dbReference type="Rhea" id="RHEA:13065"/>
        <dbReference type="ChEBI" id="CHEBI:15377"/>
        <dbReference type="ChEBI" id="CHEBI:15378"/>
        <dbReference type="ChEBI" id="CHEBI:30616"/>
        <dbReference type="ChEBI" id="CHEBI:43474"/>
        <dbReference type="ChEBI" id="CHEBI:456216"/>
        <dbReference type="EC" id="5.6.2.4"/>
    </reaction>
</comment>
<dbReference type="EC" id="5.6.2.4" evidence="6"/>
<dbReference type="InterPro" id="IPR011545">
    <property type="entry name" value="DEAD/DEAH_box_helicase_dom"/>
</dbReference>
<reference evidence="9" key="2">
    <citation type="journal article" date="2023" name="Int. J. Mol. Sci.">
        <title>De Novo Assembly and Annotation of 11 Diverse Shrub Willow (Salix) Genomes Reveals Novel Gene Organization in Sex-Linked Regions.</title>
        <authorList>
            <person name="Hyden B."/>
            <person name="Feng K."/>
            <person name="Yates T.B."/>
            <person name="Jawdy S."/>
            <person name="Cereghino C."/>
            <person name="Smart L.B."/>
            <person name="Muchero W."/>
        </authorList>
    </citation>
    <scope>NUCLEOTIDE SEQUENCE</scope>
    <source>
        <tissue evidence="9">Shoot tip</tissue>
    </source>
</reference>
<dbReference type="InterPro" id="IPR027417">
    <property type="entry name" value="P-loop_NTPase"/>
</dbReference>
<comment type="caution">
    <text evidence="9">The sequence shown here is derived from an EMBL/GenBank/DDBJ whole genome shotgun (WGS) entry which is preliminary data.</text>
</comment>
<dbReference type="InterPro" id="IPR014001">
    <property type="entry name" value="Helicase_ATP-bd"/>
</dbReference>
<accession>A0ABQ8ZS37</accession>
<dbReference type="InterPro" id="IPR004179">
    <property type="entry name" value="Sec63-dom"/>
</dbReference>
<dbReference type="Gene3D" id="1.10.150.20">
    <property type="entry name" value="5' to 3' exonuclease, C-terminal subdomain"/>
    <property type="match status" value="1"/>
</dbReference>
<gene>
    <name evidence="9" type="ORF">OIU77_015247</name>
</gene>
<evidence type="ECO:0000256" key="3">
    <source>
        <dbReference type="ARBA" id="ARBA00023235"/>
    </source>
</evidence>
<dbReference type="Pfam" id="PF02889">
    <property type="entry name" value="Sec63"/>
    <property type="match status" value="1"/>
</dbReference>
<dbReference type="SMART" id="SM00973">
    <property type="entry name" value="Sec63"/>
    <property type="match status" value="1"/>
</dbReference>
<sequence length="936" mass="106863">MVISAPTGSGKTVLFELCILRLLSRFISEGRFVHVKGILKTIYIAPSKALVQEKLRDWTQKFGSLGINCLELTGDSEFYNARTIQEADIILTTPEKFDAVTRYRIKDGGLSFFSDIGLVLIDEVHLLNDPRGASLEAIVSRIKMLAHNPEMKSSPLSCVRFLAVSATIPNIEDLAEWLNVPVQGIKRFGEEMRPVKLTTKVFGYAPAKNDFLFEKRLENYIFDILMRYSRGKSALVFCSTRKGAQDAALKLSQTAITFGYSNPFIKDKEQQERLREASLSCSDKQLQSYILYGVGYHNGGLCLKDRSHIEATRKKGLYMEYDRSMILQMCGRAGRPPFDDTGMVIIMTRRETVHLYENLLNGCEMVESQLLSCVTEHLTAEIVQLTVSDIARAIEWMKFSYLFETLMNFQNPEHYAVKKGISRDRIEKHMQEITVQKVNELSHHQMIWTDKDGFLLKPLEPGRLMTRYYLKFNTMKHVMQTPEKCSLEDALNVICHAEEIAWIQLRRNEKKLLNDINIDKDCRIRFHINGDKQKRKKRIQTREEKIFVLANDCLTGDPSVHDLSLTQDMNSICSIGCRISKCMKEYFIFKRNYKGAINSTLLAKSLYQKLWDDSPYLLKQLPGIGMVTAKALHSMGIKSFDTLAEADPRRIEIVTGRKFPFGNRIKDSLRSLPPKVNMSIEENECHRRGMSKFVVTLTRISEPLQSTKRHYADMIVASEEDNLIHFHEKIRVDELSSPYCATILLSIPQQQKLTLKADLIFEEYIGLDFHQKLLLLKESNPETNKNRRRQPSLFPPPGDVCEMTSCGPAETRCNLTKSKTINNSMPSFKLIDEDLELGEEGEPGFEIQNDSCKIISEQTIFDHIRVKAKNFPVLTTSSNVCSPSPEAMLLTRKRPRDKAIELESAPNVMEGTEGSKISLYLLNAISEQEEREQPCG</sequence>
<keyword evidence="10" id="KW-1185">Reference proteome</keyword>
<dbReference type="PROSITE" id="PS51192">
    <property type="entry name" value="HELICASE_ATP_BIND_1"/>
    <property type="match status" value="1"/>
</dbReference>
<dbReference type="PANTHER" id="PTHR47835:SF3">
    <property type="entry name" value="HELICASE FOR MEIOSIS 1"/>
    <property type="match status" value="1"/>
</dbReference>
<comment type="catalytic activity">
    <reaction evidence="5">
        <text>Couples ATP hydrolysis with the unwinding of duplex DNA by translocating in the 3'-5' direction.</text>
        <dbReference type="EC" id="5.6.2.4"/>
    </reaction>
</comment>
<proteinExistence type="predicted"/>
<dbReference type="Gene3D" id="3.40.50.300">
    <property type="entry name" value="P-loop containing nucleotide triphosphate hydrolases"/>
    <property type="match status" value="3"/>
</dbReference>
<keyword evidence="2" id="KW-0547">Nucleotide-binding</keyword>
<dbReference type="SUPFAM" id="SSF52540">
    <property type="entry name" value="P-loop containing nucleoside triphosphate hydrolases"/>
    <property type="match status" value="2"/>
</dbReference>
<evidence type="ECO:0000256" key="5">
    <source>
        <dbReference type="ARBA" id="ARBA00034617"/>
    </source>
</evidence>
<keyword evidence="3" id="KW-0413">Isomerase</keyword>
<name>A0ABQ8ZS37_9ROSI</name>
<evidence type="ECO:0000256" key="2">
    <source>
        <dbReference type="ARBA" id="ARBA00022806"/>
    </source>
</evidence>